<keyword evidence="3" id="KW-1185">Reference proteome</keyword>
<organism evidence="2 3">
    <name type="scientific">Streptomyces noboritoensis</name>
    <dbReference type="NCBI Taxonomy" id="67337"/>
    <lineage>
        <taxon>Bacteria</taxon>
        <taxon>Bacillati</taxon>
        <taxon>Actinomycetota</taxon>
        <taxon>Actinomycetes</taxon>
        <taxon>Kitasatosporales</taxon>
        <taxon>Streptomycetaceae</taxon>
        <taxon>Streptomyces</taxon>
    </lineage>
</organism>
<feature type="region of interest" description="Disordered" evidence="1">
    <location>
        <begin position="1"/>
        <end position="48"/>
    </location>
</feature>
<dbReference type="Proteomes" id="UP001589887">
    <property type="component" value="Unassembled WGS sequence"/>
</dbReference>
<evidence type="ECO:0000313" key="2">
    <source>
        <dbReference type="EMBL" id="MFC0849072.1"/>
    </source>
</evidence>
<evidence type="ECO:0000256" key="1">
    <source>
        <dbReference type="SAM" id="MobiDB-lite"/>
    </source>
</evidence>
<evidence type="ECO:0000313" key="3">
    <source>
        <dbReference type="Proteomes" id="UP001589887"/>
    </source>
</evidence>
<evidence type="ECO:0008006" key="4">
    <source>
        <dbReference type="Google" id="ProtNLM"/>
    </source>
</evidence>
<gene>
    <name evidence="2" type="ORF">ACFH04_35945</name>
</gene>
<protein>
    <recommendedName>
        <fullName evidence="4">Asp23/Gls24 family envelope stress response protein</fullName>
    </recommendedName>
</protein>
<reference evidence="2 3" key="1">
    <citation type="submission" date="2024-09" db="EMBL/GenBank/DDBJ databases">
        <authorList>
            <person name="Sun Q."/>
            <person name="Mori K."/>
        </authorList>
    </citation>
    <scope>NUCLEOTIDE SEQUENCE [LARGE SCALE GENOMIC DNA]</scope>
    <source>
        <strain evidence="2 3">JCM 4557</strain>
    </source>
</reference>
<comment type="caution">
    <text evidence="2">The sequence shown here is derived from an EMBL/GenBank/DDBJ whole genome shotgun (WGS) entry which is preliminary data.</text>
</comment>
<feature type="compositionally biased region" description="Low complexity" evidence="1">
    <location>
        <begin position="1"/>
        <end position="11"/>
    </location>
</feature>
<feature type="compositionally biased region" description="Low complexity" evidence="1">
    <location>
        <begin position="26"/>
        <end position="38"/>
    </location>
</feature>
<name>A0ABV6TTJ5_9ACTN</name>
<feature type="compositionally biased region" description="Gly residues" evidence="1">
    <location>
        <begin position="12"/>
        <end position="25"/>
    </location>
</feature>
<proteinExistence type="predicted"/>
<dbReference type="EMBL" id="JBHMQV010000009">
    <property type="protein sequence ID" value="MFC0849072.1"/>
    <property type="molecule type" value="Genomic_DNA"/>
</dbReference>
<dbReference type="RefSeq" id="WP_394323371.1">
    <property type="nucleotide sequence ID" value="NZ_JBHMQV010000009.1"/>
</dbReference>
<sequence length="149" mass="14970">MTVSAAAPGSESGAGSGEGGRGPAGPGSTAPGPAAAPRRIPPAERGATRIADRVVAKIAAQAAREVVGAPHEGGAAPHAAVTVHQDVARVRVSLELDYPSDLGAQCGAVRRRVAERVRALAGMEVPEVAVQIERLHSAHTGTADRGRIT</sequence>
<accession>A0ABV6TTJ5</accession>